<feature type="domain" description="Intradiol ring-cleavage dioxygenases" evidence="3">
    <location>
        <begin position="105"/>
        <end position="193"/>
    </location>
</feature>
<evidence type="ECO:0000313" key="9">
    <source>
        <dbReference type="Proteomes" id="UP000281245"/>
    </source>
</evidence>
<dbReference type="PANTHER" id="PTHR34315">
    <property type="match status" value="1"/>
</dbReference>
<accession>A0A3M6W773</accession>
<evidence type="ECO:0000313" key="5">
    <source>
        <dbReference type="EMBL" id="RMX90802.1"/>
    </source>
</evidence>
<dbReference type="PANTHER" id="PTHR34315:SF1">
    <property type="entry name" value="INTRADIOL RING-CLEAVAGE DIOXYGENASES DOMAIN-CONTAINING PROTEIN-RELATED"/>
    <property type="match status" value="1"/>
</dbReference>
<dbReference type="Proteomes" id="UP000276864">
    <property type="component" value="Unassembled WGS sequence"/>
</dbReference>
<evidence type="ECO:0000313" key="7">
    <source>
        <dbReference type="Proteomes" id="UP000271337"/>
    </source>
</evidence>
<dbReference type="VEuPathDB" id="FungiDB:BTJ68_06344"/>
<evidence type="ECO:0000313" key="8">
    <source>
        <dbReference type="Proteomes" id="UP000276864"/>
    </source>
</evidence>
<protein>
    <recommendedName>
        <fullName evidence="3">Intradiol ring-cleavage dioxygenases domain-containing protein</fullName>
    </recommendedName>
</protein>
<dbReference type="InterPro" id="IPR015889">
    <property type="entry name" value="Intradiol_dOase_core"/>
</dbReference>
<dbReference type="EMBL" id="QWIL01003141">
    <property type="protein sequence ID" value="RMX90802.1"/>
    <property type="molecule type" value="Genomic_DNA"/>
</dbReference>
<dbReference type="Proteomes" id="UP000281245">
    <property type="component" value="Unassembled WGS sequence"/>
</dbReference>
<dbReference type="OrthoDB" id="121380at2759"/>
<dbReference type="GO" id="GO:0008199">
    <property type="term" value="F:ferric iron binding"/>
    <property type="evidence" value="ECO:0007669"/>
    <property type="project" value="InterPro"/>
</dbReference>
<reference evidence="7 8" key="1">
    <citation type="journal article" date="2018" name="BMC Genomics">
        <title>Genomic evidence for intraspecific hybridization in a clonal and extremely halotolerant yeast.</title>
        <authorList>
            <person name="Gostincar C."/>
            <person name="Stajich J.E."/>
            <person name="Zupancic J."/>
            <person name="Zalar P."/>
            <person name="Gunde-Cimerman N."/>
        </authorList>
    </citation>
    <scope>NUCLEOTIDE SEQUENCE [LARGE SCALE GENOMIC DNA]</scope>
    <source>
        <strain evidence="6 8">EXF-6651</strain>
        <strain evidence="4 9">EXF-6656</strain>
        <strain evidence="5 7">EXF-6669</strain>
    </source>
</reference>
<gene>
    <name evidence="6" type="ORF">D0866_12584</name>
    <name evidence="5" type="ORF">D0867_15220</name>
    <name evidence="4" type="ORF">D0869_12721</name>
</gene>
<dbReference type="EMBL" id="QWIM01001874">
    <property type="protein sequence ID" value="RMY20277.1"/>
    <property type="molecule type" value="Genomic_DNA"/>
</dbReference>
<proteinExistence type="predicted"/>
<dbReference type="Gene3D" id="2.60.130.10">
    <property type="entry name" value="Aromatic compound dioxygenase"/>
    <property type="match status" value="1"/>
</dbReference>
<keyword evidence="2" id="KW-0732">Signal</keyword>
<evidence type="ECO:0000313" key="6">
    <source>
        <dbReference type="EMBL" id="RMY20277.1"/>
    </source>
</evidence>
<dbReference type="GO" id="GO:0016702">
    <property type="term" value="F:oxidoreductase activity, acting on single donors with incorporation of molecular oxygen, incorporation of two atoms of oxygen"/>
    <property type="evidence" value="ECO:0007669"/>
    <property type="project" value="InterPro"/>
</dbReference>
<dbReference type="Pfam" id="PF00775">
    <property type="entry name" value="Dioxygenase_C"/>
    <property type="match status" value="1"/>
</dbReference>
<evidence type="ECO:0000256" key="2">
    <source>
        <dbReference type="SAM" id="SignalP"/>
    </source>
</evidence>
<sequence>MQFFPQTLLGLLALTSTGLGHGKPESYNQALFRRSHEEHVRRSLSACGDLSKRDVDGVRMAKKEEHVARGAARLGLESEGRLAARDIVNTGSNSSCVLTPTDANGSLIREDTREDEPGFPLLLTVQVTDVRTCEPIEGVALDFWNANSTGVYSNIKAEDTLGETQLRGISITDKHGLAQTLTIFPGWYAGRAQHVHVKAHVNYTIYLNDTISFGNVPYTGRSSPLRALPGKIELLRYSLGQMFFDQDSLSIINANWPYTQDTTDLTLNVDDHVITGQQNTTWYDPFVELRTIGYNVTAGFLGYINFAIDPTAEPADAATGSGGGMGGDMPSGAALGSGSGMPSGTAILQA</sequence>
<comment type="caution">
    <text evidence="4">The sequence shown here is derived from an EMBL/GenBank/DDBJ whole genome shotgun (WGS) entry which is preliminary data.</text>
</comment>
<organism evidence="4 9">
    <name type="scientific">Hortaea werneckii</name>
    <name type="common">Black yeast</name>
    <name type="synonym">Cladosporium werneckii</name>
    <dbReference type="NCBI Taxonomy" id="91943"/>
    <lineage>
        <taxon>Eukaryota</taxon>
        <taxon>Fungi</taxon>
        <taxon>Dikarya</taxon>
        <taxon>Ascomycota</taxon>
        <taxon>Pezizomycotina</taxon>
        <taxon>Dothideomycetes</taxon>
        <taxon>Dothideomycetidae</taxon>
        <taxon>Mycosphaerellales</taxon>
        <taxon>Teratosphaeriaceae</taxon>
        <taxon>Hortaea</taxon>
    </lineage>
</organism>
<dbReference type="Proteomes" id="UP000271337">
    <property type="component" value="Unassembled WGS sequence"/>
</dbReference>
<evidence type="ECO:0000313" key="4">
    <source>
        <dbReference type="EMBL" id="RMX74315.1"/>
    </source>
</evidence>
<feature type="chain" id="PRO_5044595096" description="Intradiol ring-cleavage dioxygenases domain-containing protein" evidence="2">
    <location>
        <begin position="23"/>
        <end position="350"/>
    </location>
</feature>
<feature type="region of interest" description="Disordered" evidence="1">
    <location>
        <begin position="316"/>
        <end position="343"/>
    </location>
</feature>
<dbReference type="EMBL" id="QWIJ01001566">
    <property type="protein sequence ID" value="RMX74315.1"/>
    <property type="molecule type" value="Genomic_DNA"/>
</dbReference>
<feature type="signal peptide" evidence="2">
    <location>
        <begin position="1"/>
        <end position="22"/>
    </location>
</feature>
<dbReference type="InterPro" id="IPR000627">
    <property type="entry name" value="Intradiol_dOase_C"/>
</dbReference>
<name>A0A3M6W773_HORWE</name>
<dbReference type="AlphaFoldDB" id="A0A3M6W773"/>
<evidence type="ECO:0000259" key="3">
    <source>
        <dbReference type="Pfam" id="PF00775"/>
    </source>
</evidence>
<evidence type="ECO:0000256" key="1">
    <source>
        <dbReference type="SAM" id="MobiDB-lite"/>
    </source>
</evidence>
<feature type="compositionally biased region" description="Gly residues" evidence="1">
    <location>
        <begin position="320"/>
        <end position="341"/>
    </location>
</feature>
<dbReference type="SUPFAM" id="SSF49482">
    <property type="entry name" value="Aromatic compound dioxygenase"/>
    <property type="match status" value="1"/>
</dbReference>